<reference evidence="2" key="2">
    <citation type="submission" date="2021-04" db="EMBL/GenBank/DDBJ databases">
        <authorList>
            <person name="Gilroy R."/>
        </authorList>
    </citation>
    <scope>NUCLEOTIDE SEQUENCE</scope>
    <source>
        <strain evidence="2">CHK195-9823</strain>
    </source>
</reference>
<proteinExistence type="predicted"/>
<protein>
    <submittedName>
        <fullName evidence="2">Uncharacterized protein</fullName>
    </submittedName>
</protein>
<reference evidence="2" key="1">
    <citation type="journal article" date="2021" name="PeerJ">
        <title>Extensive microbial diversity within the chicken gut microbiome revealed by metagenomics and culture.</title>
        <authorList>
            <person name="Gilroy R."/>
            <person name="Ravi A."/>
            <person name="Getino M."/>
            <person name="Pursley I."/>
            <person name="Horton D.L."/>
            <person name="Alikhan N.F."/>
            <person name="Baker D."/>
            <person name="Gharbi K."/>
            <person name="Hall N."/>
            <person name="Watson M."/>
            <person name="Adriaenssens E.M."/>
            <person name="Foster-Nyarko E."/>
            <person name="Jarju S."/>
            <person name="Secka A."/>
            <person name="Antonio M."/>
            <person name="Oren A."/>
            <person name="Chaudhuri R.R."/>
            <person name="La Ragione R."/>
            <person name="Hildebrand F."/>
            <person name="Pallen M.J."/>
        </authorList>
    </citation>
    <scope>NUCLEOTIDE SEQUENCE</scope>
    <source>
        <strain evidence="2">CHK195-9823</strain>
    </source>
</reference>
<feature type="region of interest" description="Disordered" evidence="1">
    <location>
        <begin position="43"/>
        <end position="62"/>
    </location>
</feature>
<sequence length="62" mass="7284">MKFVREEGFRQGHEQGTKSTQLENIKNLMKNTGWNAKESMKALGIPEEEQEKYQNKLQESKQ</sequence>
<feature type="compositionally biased region" description="Basic and acidic residues" evidence="1">
    <location>
        <begin position="51"/>
        <end position="62"/>
    </location>
</feature>
<evidence type="ECO:0000313" key="3">
    <source>
        <dbReference type="Proteomes" id="UP000886814"/>
    </source>
</evidence>
<organism evidence="2 3">
    <name type="scientific">Candidatus Blautia stercorigallinarum</name>
    <dbReference type="NCBI Taxonomy" id="2838501"/>
    <lineage>
        <taxon>Bacteria</taxon>
        <taxon>Bacillati</taxon>
        <taxon>Bacillota</taxon>
        <taxon>Clostridia</taxon>
        <taxon>Lachnospirales</taxon>
        <taxon>Lachnospiraceae</taxon>
        <taxon>Blautia</taxon>
    </lineage>
</organism>
<accession>A0A9D1THS9</accession>
<dbReference type="AlphaFoldDB" id="A0A9D1THS9"/>
<name>A0A9D1THS9_9FIRM</name>
<dbReference type="Proteomes" id="UP000886814">
    <property type="component" value="Unassembled WGS sequence"/>
</dbReference>
<gene>
    <name evidence="2" type="ORF">H9747_15380</name>
</gene>
<evidence type="ECO:0000313" key="2">
    <source>
        <dbReference type="EMBL" id="HIV40351.1"/>
    </source>
</evidence>
<evidence type="ECO:0000256" key="1">
    <source>
        <dbReference type="SAM" id="MobiDB-lite"/>
    </source>
</evidence>
<dbReference type="EMBL" id="DXIQ01000110">
    <property type="protein sequence ID" value="HIV40351.1"/>
    <property type="molecule type" value="Genomic_DNA"/>
</dbReference>
<feature type="region of interest" description="Disordered" evidence="1">
    <location>
        <begin position="1"/>
        <end position="20"/>
    </location>
</feature>
<feature type="compositionally biased region" description="Basic and acidic residues" evidence="1">
    <location>
        <begin position="1"/>
        <end position="16"/>
    </location>
</feature>
<comment type="caution">
    <text evidence="2">The sequence shown here is derived from an EMBL/GenBank/DDBJ whole genome shotgun (WGS) entry which is preliminary data.</text>
</comment>